<evidence type="ECO:0000256" key="1">
    <source>
        <dbReference type="SAM" id="SignalP"/>
    </source>
</evidence>
<gene>
    <name evidence="2" type="ORF">B0H17DRAFT_1151247</name>
</gene>
<comment type="caution">
    <text evidence="2">The sequence shown here is derived from an EMBL/GenBank/DDBJ whole genome shotgun (WGS) entry which is preliminary data.</text>
</comment>
<dbReference type="Proteomes" id="UP001221757">
    <property type="component" value="Unassembled WGS sequence"/>
</dbReference>
<keyword evidence="1" id="KW-0732">Signal</keyword>
<organism evidence="2 3">
    <name type="scientific">Mycena rosella</name>
    <name type="common">Pink bonnet</name>
    <name type="synonym">Agaricus rosellus</name>
    <dbReference type="NCBI Taxonomy" id="1033263"/>
    <lineage>
        <taxon>Eukaryota</taxon>
        <taxon>Fungi</taxon>
        <taxon>Dikarya</taxon>
        <taxon>Basidiomycota</taxon>
        <taxon>Agaricomycotina</taxon>
        <taxon>Agaricomycetes</taxon>
        <taxon>Agaricomycetidae</taxon>
        <taxon>Agaricales</taxon>
        <taxon>Marasmiineae</taxon>
        <taxon>Mycenaceae</taxon>
        <taxon>Mycena</taxon>
    </lineage>
</organism>
<proteinExistence type="predicted"/>
<evidence type="ECO:0000313" key="3">
    <source>
        <dbReference type="Proteomes" id="UP001221757"/>
    </source>
</evidence>
<name>A0AAD7BMB7_MYCRO</name>
<dbReference type="AlphaFoldDB" id="A0AAD7BMB7"/>
<feature type="signal peptide" evidence="1">
    <location>
        <begin position="1"/>
        <end position="17"/>
    </location>
</feature>
<reference evidence="2" key="1">
    <citation type="submission" date="2023-03" db="EMBL/GenBank/DDBJ databases">
        <title>Massive genome expansion in bonnet fungi (Mycena s.s.) driven by repeated elements and novel gene families across ecological guilds.</title>
        <authorList>
            <consortium name="Lawrence Berkeley National Laboratory"/>
            <person name="Harder C.B."/>
            <person name="Miyauchi S."/>
            <person name="Viragh M."/>
            <person name="Kuo A."/>
            <person name="Thoen E."/>
            <person name="Andreopoulos B."/>
            <person name="Lu D."/>
            <person name="Skrede I."/>
            <person name="Drula E."/>
            <person name="Henrissat B."/>
            <person name="Morin E."/>
            <person name="Kohler A."/>
            <person name="Barry K."/>
            <person name="LaButti K."/>
            <person name="Morin E."/>
            <person name="Salamov A."/>
            <person name="Lipzen A."/>
            <person name="Mereny Z."/>
            <person name="Hegedus B."/>
            <person name="Baldrian P."/>
            <person name="Stursova M."/>
            <person name="Weitz H."/>
            <person name="Taylor A."/>
            <person name="Grigoriev I.V."/>
            <person name="Nagy L.G."/>
            <person name="Martin F."/>
            <person name="Kauserud H."/>
        </authorList>
    </citation>
    <scope>NUCLEOTIDE SEQUENCE</scope>
    <source>
        <strain evidence="2">CBHHK067</strain>
    </source>
</reference>
<dbReference type="EMBL" id="JARKIE010000608">
    <property type="protein sequence ID" value="KAJ7625160.1"/>
    <property type="molecule type" value="Genomic_DNA"/>
</dbReference>
<protein>
    <submittedName>
        <fullName evidence="2">Uncharacterized protein</fullName>
    </submittedName>
</protein>
<keyword evidence="3" id="KW-1185">Reference proteome</keyword>
<evidence type="ECO:0000313" key="2">
    <source>
        <dbReference type="EMBL" id="KAJ7625160.1"/>
    </source>
</evidence>
<feature type="chain" id="PRO_5042119726" evidence="1">
    <location>
        <begin position="18"/>
        <end position="125"/>
    </location>
</feature>
<sequence>MVSFRTLLSSVAAVAVAGVSTLLSNSTSLLSKCQITYTNKGAEGYGLVGATVATVDNGIESDAGLNDGGTANHEFEEKGPPGLGITGKTASYIFHWYFTTHPHITCTAKPIEKRGIHRLKRSETT</sequence>
<accession>A0AAD7BMB7</accession>